<dbReference type="Proteomes" id="UP001311799">
    <property type="component" value="Unassembled WGS sequence"/>
</dbReference>
<dbReference type="InterPro" id="IPR010297">
    <property type="entry name" value="DUF900_hydrolase"/>
</dbReference>
<feature type="transmembrane region" description="Helical" evidence="2">
    <location>
        <begin position="63"/>
        <end position="83"/>
    </location>
</feature>
<evidence type="ECO:0000256" key="1">
    <source>
        <dbReference type="SAM" id="MobiDB-lite"/>
    </source>
</evidence>
<organism evidence="3 4">
    <name type="scientific">Cryptosporidium xiaoi</name>
    <dbReference type="NCBI Taxonomy" id="659607"/>
    <lineage>
        <taxon>Eukaryota</taxon>
        <taxon>Sar</taxon>
        <taxon>Alveolata</taxon>
        <taxon>Apicomplexa</taxon>
        <taxon>Conoidasida</taxon>
        <taxon>Coccidia</taxon>
        <taxon>Eucoccidiorida</taxon>
        <taxon>Eimeriorina</taxon>
        <taxon>Cryptosporidiidae</taxon>
        <taxon>Cryptosporidium</taxon>
    </lineage>
</organism>
<dbReference type="PANTHER" id="PTHR36513">
    <property type="entry name" value="ABC TRANSMEMBRANE TYPE-1 DOMAIN-CONTAINING PROTEIN"/>
    <property type="match status" value="1"/>
</dbReference>
<keyword evidence="2" id="KW-0472">Membrane</keyword>
<feature type="transmembrane region" description="Helical" evidence="2">
    <location>
        <begin position="134"/>
        <end position="154"/>
    </location>
</feature>
<dbReference type="AlphaFoldDB" id="A0AAV9Y175"/>
<proteinExistence type="predicted"/>
<keyword evidence="2" id="KW-0812">Transmembrane</keyword>
<accession>A0AAV9Y175</accession>
<feature type="transmembrane region" description="Helical" evidence="2">
    <location>
        <begin position="175"/>
        <end position="199"/>
    </location>
</feature>
<feature type="region of interest" description="Disordered" evidence="1">
    <location>
        <begin position="483"/>
        <end position="502"/>
    </location>
</feature>
<feature type="transmembrane region" description="Helical" evidence="2">
    <location>
        <begin position="104"/>
        <end position="122"/>
    </location>
</feature>
<dbReference type="EMBL" id="JAWDEY010000004">
    <property type="protein sequence ID" value="KAK6590775.1"/>
    <property type="molecule type" value="Genomic_DNA"/>
</dbReference>
<keyword evidence="2" id="KW-1133">Transmembrane helix</keyword>
<comment type="caution">
    <text evidence="3">The sequence shown here is derived from an EMBL/GenBank/DDBJ whole genome shotgun (WGS) entry which is preliminary data.</text>
</comment>
<dbReference type="PANTHER" id="PTHR36513:SF1">
    <property type="entry name" value="TRANSMEMBRANE PROTEIN"/>
    <property type="match status" value="1"/>
</dbReference>
<feature type="region of interest" description="Disordered" evidence="1">
    <location>
        <begin position="245"/>
        <end position="264"/>
    </location>
</feature>
<gene>
    <name evidence="3" type="ORF">RS030_132046</name>
</gene>
<reference evidence="3 4" key="1">
    <citation type="submission" date="2023-10" db="EMBL/GenBank/DDBJ databases">
        <title>Comparative genomics analysis reveals potential genetic determinants of host preference in Cryptosporidium xiaoi.</title>
        <authorList>
            <person name="Xiao L."/>
            <person name="Li J."/>
        </authorList>
    </citation>
    <scope>NUCLEOTIDE SEQUENCE [LARGE SCALE GENOMIC DNA]</scope>
    <source>
        <strain evidence="3 4">52996</strain>
    </source>
</reference>
<protein>
    <submittedName>
        <fullName evidence="3">Uncharacterized protein</fullName>
    </submittedName>
</protein>
<evidence type="ECO:0000256" key="2">
    <source>
        <dbReference type="SAM" id="Phobius"/>
    </source>
</evidence>
<feature type="region of interest" description="Disordered" evidence="1">
    <location>
        <begin position="1020"/>
        <end position="1041"/>
    </location>
</feature>
<keyword evidence="4" id="KW-1185">Reference proteome</keyword>
<evidence type="ECO:0000313" key="3">
    <source>
        <dbReference type="EMBL" id="KAK6590775.1"/>
    </source>
</evidence>
<dbReference type="Pfam" id="PF05990">
    <property type="entry name" value="DUF900"/>
    <property type="match status" value="1"/>
</dbReference>
<sequence length="1126" mass="129816">MDVIEAGDIVERPSPEIFRSSRCFSESEIKLIGQIKRNFLDTIGYMEFRKFSRKHQGVFRDVARGWTLAFLLLYSFFSNILFFSTCPNLGDIADNGSFNKGSNLTILCVEICFLVITSFWLIVTQFQTGVVYSFRLSVFFTGFSFLIFILRTTLRTQNFQFIFQKCDYKSWNGDIVVYDFIPLIYLSLQFLIALVSFVYSRMRPIIAVFYFKHPWFLKSWKFVNVEPVELKLLSFGKKLDVTRHFQGSESPKSPEGNNSKNPVGNESTLDARMFWKVDENNQNIRLASGYFIEIKRFSVRRYLKKFNPFRLDLLLTFRTRKDRARRPNSLENHGYSITSWYLGEVNEEGRPHGFGRWREDDYHGEILVGFWRNGHPIGPFKTRECRSGSGFICLKLGFCRTEANTSPNIYGYADIECSVSGQFFRGFPICHIYPAPTTGVQRSPSIFARIGAKGKAAINDTTQLSKDVIGAVFGKRKLPFLSGKKDNDSKNKDGLNDKNNCDKDIKLVSENNETVSEDKNLEVEITRVKKQNDSVINNIKNELSNIEDSSRADSDVGQQRGFYVIRKVRQKLKRNQNKQERERDVSLLWLFQNLSPHLPMFTIHPKNEITILVDPERGLYIAGYFPVSEVLQYTKQTGAKVALSEEYPDNFLNENSLKSQVFSPKESVSGLIPYSSSFSSSSVVRASQYPLNRQDNRYLESVEVRVVDRYRNDVHLGGNNEQTNQGVDTIYYPELEVKNWIHSDGLHAAEALIFIHGYNNTIVDALRQVGQMIAFGNFPAYIKPMVFSWPSGNSFLEYFIARKNAESPLTHNSLCQLIIGLRNRGIRHVHIMTHSMGTRLFIQSFPKLLSENLLERCEYHDHRSSIVPKNYYEMNHSEGQLGGSPIQMLNEKVQIVSMTFLNPDYYLDDFINKAFPMLRQYCNLITMYGDSQDGALKWSEIIQGRKSLGCNVFGLHYNPAGETERLKTQINLFDKYNSSDIEIVNIENRDRSELNRIYTRQENALSLIYPSRVIMSGYNSQSPRQCSPHASNSGILDSSSPYANTKTPEQRFSYLDMDVIDQSFIEQNVGSMRHNNWNLNREVIEDLRELVVSRKRAYQRSTRLDKREGNVWVYRLAPSCVTSIFD</sequence>
<name>A0AAV9Y175_9CRYT</name>
<evidence type="ECO:0000313" key="4">
    <source>
        <dbReference type="Proteomes" id="UP001311799"/>
    </source>
</evidence>